<dbReference type="AlphaFoldDB" id="A0A366B5D6"/>
<evidence type="ECO:0000313" key="2">
    <source>
        <dbReference type="EMBL" id="RBN51408.1"/>
    </source>
</evidence>
<organism evidence="2 3">
    <name type="scientific">Flavobacterium psychrolimnae</name>
    <dbReference type="NCBI Taxonomy" id="249351"/>
    <lineage>
        <taxon>Bacteria</taxon>
        <taxon>Pseudomonadati</taxon>
        <taxon>Bacteroidota</taxon>
        <taxon>Flavobacteriia</taxon>
        <taxon>Flavobacteriales</taxon>
        <taxon>Flavobacteriaceae</taxon>
        <taxon>Flavobacterium</taxon>
    </lineage>
</organism>
<feature type="transmembrane region" description="Helical" evidence="1">
    <location>
        <begin position="12"/>
        <end position="32"/>
    </location>
</feature>
<keyword evidence="1" id="KW-1133">Transmembrane helix</keyword>
<keyword evidence="3" id="KW-1185">Reference proteome</keyword>
<dbReference type="Proteomes" id="UP000253676">
    <property type="component" value="Unassembled WGS sequence"/>
</dbReference>
<keyword evidence="1" id="KW-0812">Transmembrane</keyword>
<keyword evidence="1" id="KW-0472">Membrane</keyword>
<feature type="transmembrane region" description="Helical" evidence="1">
    <location>
        <begin position="117"/>
        <end position="144"/>
    </location>
</feature>
<proteinExistence type="predicted"/>
<dbReference type="RefSeq" id="WP_113633787.1">
    <property type="nucleotide sequence ID" value="NZ_QNUX01000002.1"/>
</dbReference>
<dbReference type="EMBL" id="QNUX01000002">
    <property type="protein sequence ID" value="RBN51408.1"/>
    <property type="molecule type" value="Genomic_DNA"/>
</dbReference>
<evidence type="ECO:0000313" key="3">
    <source>
        <dbReference type="Proteomes" id="UP000253676"/>
    </source>
</evidence>
<comment type="caution">
    <text evidence="2">The sequence shown here is derived from an EMBL/GenBank/DDBJ whole genome shotgun (WGS) entry which is preliminary data.</text>
</comment>
<protein>
    <submittedName>
        <fullName evidence="2">Uncharacterized protein</fullName>
    </submittedName>
</protein>
<accession>A0A366B5D6</accession>
<evidence type="ECO:0000256" key="1">
    <source>
        <dbReference type="SAM" id="Phobius"/>
    </source>
</evidence>
<dbReference type="OrthoDB" id="9958511at2"/>
<name>A0A366B5D6_9FLAO</name>
<sequence length="151" mass="16903">MNKSLGYWIEKLLAYVCGFVCVIISYKYSVSFSFIFDSSFLDKVISISSTLFGFLLAILTLILQGNSTTVSAMKRHGSYSRLIKFNKSTVISAIITCTLSLFLSFCSTGIRVVSNEMLFFIATLNFGIFVSIIVNTVIFTLIFYRIVIADQ</sequence>
<feature type="transmembrane region" description="Helical" evidence="1">
    <location>
        <begin position="85"/>
        <end position="105"/>
    </location>
</feature>
<feature type="transmembrane region" description="Helical" evidence="1">
    <location>
        <begin position="44"/>
        <end position="64"/>
    </location>
</feature>
<gene>
    <name evidence="2" type="ORF">DR980_03015</name>
</gene>
<reference evidence="2 3" key="1">
    <citation type="submission" date="2018-07" db="EMBL/GenBank/DDBJ databases">
        <title>Complete genome sequence of Flavobacterium psychrolimnae LMG 22018.</title>
        <authorList>
            <person name="Kim D.-U."/>
        </authorList>
    </citation>
    <scope>NUCLEOTIDE SEQUENCE [LARGE SCALE GENOMIC DNA]</scope>
    <source>
        <strain evidence="2 3">LMG 22018</strain>
    </source>
</reference>